<sequence length="93" mass="10227">MGNNSEAGRCLNDTLCRKIGGFNDFIVIELTLSDRLRVDAEAADIGPLLATAFRMRAIGHDNKAFNLVQIIKNLGEMKTTPNRPCNTCGLFDQ</sequence>
<evidence type="ECO:0000313" key="2">
    <source>
        <dbReference type="Proteomes" id="UP000176822"/>
    </source>
</evidence>
<comment type="caution">
    <text evidence="1">The sequence shown here is derived from an EMBL/GenBank/DDBJ whole genome shotgun (WGS) entry which is preliminary data.</text>
</comment>
<dbReference type="Proteomes" id="UP000176822">
    <property type="component" value="Unassembled WGS sequence"/>
</dbReference>
<dbReference type="EMBL" id="MEXM01000036">
    <property type="protein sequence ID" value="OGD00567.1"/>
    <property type="molecule type" value="Genomic_DNA"/>
</dbReference>
<name>A0A1F4Z3E5_9BACT</name>
<accession>A0A1F4Z3E5</accession>
<dbReference type="AlphaFoldDB" id="A0A1F4Z3E5"/>
<gene>
    <name evidence="1" type="ORF">A2972_01690</name>
</gene>
<proteinExistence type="predicted"/>
<reference evidence="1 2" key="1">
    <citation type="journal article" date="2016" name="Nat. Commun.">
        <title>Thousands of microbial genomes shed light on interconnected biogeochemical processes in an aquifer system.</title>
        <authorList>
            <person name="Anantharaman K."/>
            <person name="Brown C.T."/>
            <person name="Hug L.A."/>
            <person name="Sharon I."/>
            <person name="Castelle C.J."/>
            <person name="Probst A.J."/>
            <person name="Thomas B.C."/>
            <person name="Singh A."/>
            <person name="Wilkins M.J."/>
            <person name="Karaoz U."/>
            <person name="Brodie E.L."/>
            <person name="Williams K.H."/>
            <person name="Hubbard S.S."/>
            <person name="Banfield J.F."/>
        </authorList>
    </citation>
    <scope>NUCLEOTIDE SEQUENCE [LARGE SCALE GENOMIC DNA]</scope>
</reference>
<organism evidence="1 2">
    <name type="scientific">Candidatus Amesbacteria bacterium RIFCSPLOWO2_01_FULL_47_33</name>
    <dbReference type="NCBI Taxonomy" id="1797258"/>
    <lineage>
        <taxon>Bacteria</taxon>
        <taxon>Candidatus Amesiibacteriota</taxon>
    </lineage>
</organism>
<evidence type="ECO:0000313" key="1">
    <source>
        <dbReference type="EMBL" id="OGD00567.1"/>
    </source>
</evidence>
<protein>
    <submittedName>
        <fullName evidence="1">Uncharacterized protein</fullName>
    </submittedName>
</protein>